<dbReference type="InterPro" id="IPR001330">
    <property type="entry name" value="Prenyltrans"/>
</dbReference>
<gene>
    <name evidence="12" type="ORF">GNI_054800</name>
</gene>
<feature type="domain" description="Prenyltransferase alpha-alpha toroid" evidence="11">
    <location>
        <begin position="206"/>
        <end position="576"/>
    </location>
</feature>
<dbReference type="AlphaFoldDB" id="A0A023B925"/>
<dbReference type="GO" id="GO:0005968">
    <property type="term" value="C:Rab-protein geranylgeranyltransferase complex"/>
    <property type="evidence" value="ECO:0007669"/>
    <property type="project" value="TreeGrafter"/>
</dbReference>
<dbReference type="EMBL" id="AFNH02000417">
    <property type="protein sequence ID" value="EZG70681.1"/>
    <property type="molecule type" value="Genomic_DNA"/>
</dbReference>
<dbReference type="GO" id="GO:0004663">
    <property type="term" value="F:Rab geranylgeranyltransferase activity"/>
    <property type="evidence" value="ECO:0007669"/>
    <property type="project" value="TreeGrafter"/>
</dbReference>
<keyword evidence="3" id="KW-0637">Prenyltransferase</keyword>
<dbReference type="GeneID" id="22912023"/>
<feature type="compositionally biased region" description="Acidic residues" evidence="10">
    <location>
        <begin position="429"/>
        <end position="441"/>
    </location>
</feature>
<dbReference type="Gene3D" id="1.50.10.20">
    <property type="match status" value="1"/>
</dbReference>
<dbReference type="RefSeq" id="XP_011129901.1">
    <property type="nucleotide sequence ID" value="XM_011131599.1"/>
</dbReference>
<evidence type="ECO:0000313" key="13">
    <source>
        <dbReference type="Proteomes" id="UP000019763"/>
    </source>
</evidence>
<comment type="similarity">
    <text evidence="2">Belongs to the protein prenyltransferase subunit beta family.</text>
</comment>
<protein>
    <recommendedName>
        <fullName evidence="8">Geranylgeranyl transferase type II subunit beta</fullName>
    </recommendedName>
    <alternativeName>
        <fullName evidence="9">Type II protein geranyl-geranyltransferase subunit beta</fullName>
    </alternativeName>
</protein>
<dbReference type="Pfam" id="PF00432">
    <property type="entry name" value="Prenyltrans"/>
    <property type="match status" value="1"/>
</dbReference>
<proteinExistence type="inferred from homology"/>
<dbReference type="OrthoDB" id="5428259at2759"/>
<name>A0A023B925_GRENI</name>
<evidence type="ECO:0000256" key="2">
    <source>
        <dbReference type="ARBA" id="ARBA00010497"/>
    </source>
</evidence>
<keyword evidence="7" id="KW-0862">Zinc</keyword>
<evidence type="ECO:0000256" key="5">
    <source>
        <dbReference type="ARBA" id="ARBA00022723"/>
    </source>
</evidence>
<dbReference type="InterPro" id="IPR045089">
    <property type="entry name" value="PGGT1B-like"/>
</dbReference>
<evidence type="ECO:0000256" key="10">
    <source>
        <dbReference type="SAM" id="MobiDB-lite"/>
    </source>
</evidence>
<evidence type="ECO:0000256" key="7">
    <source>
        <dbReference type="ARBA" id="ARBA00022833"/>
    </source>
</evidence>
<organism evidence="12 13">
    <name type="scientific">Gregarina niphandrodes</name>
    <name type="common">Septate eugregarine</name>
    <dbReference type="NCBI Taxonomy" id="110365"/>
    <lineage>
        <taxon>Eukaryota</taxon>
        <taxon>Sar</taxon>
        <taxon>Alveolata</taxon>
        <taxon>Apicomplexa</taxon>
        <taxon>Conoidasida</taxon>
        <taxon>Gregarinasina</taxon>
        <taxon>Eugregarinorida</taxon>
        <taxon>Gregarinidae</taxon>
        <taxon>Gregarina</taxon>
    </lineage>
</organism>
<evidence type="ECO:0000259" key="11">
    <source>
        <dbReference type="Pfam" id="PF00432"/>
    </source>
</evidence>
<keyword evidence="4" id="KW-0808">Transferase</keyword>
<sequence>MTDGAGDSNRPKDPAVADQAANIGTSGAETHSGRMLYLQKLLGIGHLLLDQFNAETLAGIAGKEAHALVELRPQFVNVWWWLLGSSILIKEPTVIKGVYNLWPQIIGQWKQENTFPKKVDDVVVLLNIYLTDIYLAYLFPAPDGDGISKKRRRTRVLTREDDAAVRKLILNKIVDVPLEWLESLAIVSSCSPPPVQAYYTINLTGDGRHVDVRMIYSAILVLSMIKFRDSEVGLGGSSVLPEYGELRQLVRSVLSYDQRKGLLNLLSLCYCPVQKCFTGSPFGEPHAGYVFCTASATVLLSDGVLDAVSFLDRSGPVPFGRGCGGDVIRAGVEGGVCSSARGGDAFVSSLCHPESVQQRAHNTKIWLRKRVPACRRLSSDTDEEFQDVFQDQNYDDLCNGRPGKRGDVCYCFWVLAGLRSLKLYEEGEDDDDDMDFNDEGDERSSCPDGSYTDGSHTDGSHTEGGYTQDRDSTSARDSVFDSDSDNGPKQKAYWDPPANNDLLVPDCWNEPENRRQHRSLSTACVSSCSYASSVVTMREGLLRCRNPLDGSMAKNADCLDSPDIFHTFFGNLALSFKNVHHLFGAPKI</sequence>
<dbReference type="VEuPathDB" id="CryptoDB:GNI_054800"/>
<feature type="region of interest" description="Disordered" evidence="10">
    <location>
        <begin position="429"/>
        <end position="497"/>
    </location>
</feature>
<dbReference type="SUPFAM" id="SSF48239">
    <property type="entry name" value="Terpenoid cyclases/Protein prenyltransferases"/>
    <property type="match status" value="1"/>
</dbReference>
<dbReference type="GO" id="GO:0046872">
    <property type="term" value="F:metal ion binding"/>
    <property type="evidence" value="ECO:0007669"/>
    <property type="project" value="UniProtKB-KW"/>
</dbReference>
<evidence type="ECO:0000256" key="4">
    <source>
        <dbReference type="ARBA" id="ARBA00022679"/>
    </source>
</evidence>
<evidence type="ECO:0000256" key="8">
    <source>
        <dbReference type="ARBA" id="ARBA00030816"/>
    </source>
</evidence>
<evidence type="ECO:0000256" key="1">
    <source>
        <dbReference type="ARBA" id="ARBA00001947"/>
    </source>
</evidence>
<dbReference type="Proteomes" id="UP000019763">
    <property type="component" value="Unassembled WGS sequence"/>
</dbReference>
<keyword evidence="5" id="KW-0479">Metal-binding</keyword>
<dbReference type="PANTHER" id="PTHR11774:SF11">
    <property type="entry name" value="GERANYLGERANYL TRANSFERASE TYPE-2 SUBUNIT BETA"/>
    <property type="match status" value="1"/>
</dbReference>
<accession>A0A023B925</accession>
<evidence type="ECO:0000256" key="3">
    <source>
        <dbReference type="ARBA" id="ARBA00022602"/>
    </source>
</evidence>
<comment type="cofactor">
    <cofactor evidence="1">
        <name>Zn(2+)</name>
        <dbReference type="ChEBI" id="CHEBI:29105"/>
    </cofactor>
</comment>
<dbReference type="PANTHER" id="PTHR11774">
    <property type="entry name" value="GERANYLGERANYL TRANSFERASE TYPE BETA SUBUNIT"/>
    <property type="match status" value="1"/>
</dbReference>
<evidence type="ECO:0000256" key="6">
    <source>
        <dbReference type="ARBA" id="ARBA00022737"/>
    </source>
</evidence>
<evidence type="ECO:0000313" key="12">
    <source>
        <dbReference type="EMBL" id="EZG70681.1"/>
    </source>
</evidence>
<comment type="caution">
    <text evidence="12">The sequence shown here is derived from an EMBL/GenBank/DDBJ whole genome shotgun (WGS) entry which is preliminary data.</text>
</comment>
<keyword evidence="13" id="KW-1185">Reference proteome</keyword>
<reference evidence="12" key="1">
    <citation type="submission" date="2013-12" db="EMBL/GenBank/DDBJ databases">
        <authorList>
            <person name="Omoto C.K."/>
            <person name="Sibley D."/>
            <person name="Venepally P."/>
            <person name="Hadjithomas M."/>
            <person name="Karamycheva S."/>
            <person name="Brunk B."/>
            <person name="Roos D."/>
            <person name="Caler E."/>
            <person name="Lorenzi H."/>
        </authorList>
    </citation>
    <scope>NUCLEOTIDE SEQUENCE</scope>
</reference>
<keyword evidence="6" id="KW-0677">Repeat</keyword>
<evidence type="ECO:0000256" key="9">
    <source>
        <dbReference type="ARBA" id="ARBA00032766"/>
    </source>
</evidence>
<dbReference type="InterPro" id="IPR008930">
    <property type="entry name" value="Terpenoid_cyclase/PrenylTrfase"/>
</dbReference>